<evidence type="ECO:0000256" key="4">
    <source>
        <dbReference type="PIRSR" id="PIRSR600407-2"/>
    </source>
</evidence>
<dbReference type="AlphaFoldDB" id="A0ABD2ZWR6"/>
<keyword evidence="2 5" id="KW-0378">Hydrolase</keyword>
<evidence type="ECO:0000256" key="1">
    <source>
        <dbReference type="ARBA" id="ARBA00009283"/>
    </source>
</evidence>
<dbReference type="PROSITE" id="PS01238">
    <property type="entry name" value="GDA1_CD39_NTPASE"/>
    <property type="match status" value="1"/>
</dbReference>
<proteinExistence type="inferred from homology"/>
<evidence type="ECO:0000256" key="5">
    <source>
        <dbReference type="RuleBase" id="RU003833"/>
    </source>
</evidence>
<dbReference type="Pfam" id="PF01150">
    <property type="entry name" value="GDA1_CD39"/>
    <property type="match status" value="1"/>
</dbReference>
<sequence>MHVIFDAGSTGSRVHVFRFSSDMDLLKIGDEFEYYEAIKPGLSSYADDPEAAALSLEPLLLNGEAVVPEELRPQTPLKLGDRILASVLVIIIEFNVRDLFKTKSSLEYKAEWVSILDGSEEGSYMWIAINYLLGKIGKPYSDTICTIDLGGGSVQMAYAISQENAANAPNTSNDGEPYIHEKRLKGTKYYLYVYSYLYYGLMAARAEILNVSKNSSSPCIVDGYDGFYSYGGVDYKASSPPSGSSYEGCREVTLQALKVDVPCKYDYDECTFNGTWSGGGGEGRNNICIASYFFDIAKGVDIISQDVSSATIRPIDFANAAKVACETKYEDAASKYPNIYDEDIPYVCLDLVYEYSLLVDGFGLYPYENVTLVNQIDYKGTQIGAAWPLGAAIDLVSSDSSLTNY</sequence>
<dbReference type="PANTHER" id="PTHR11782">
    <property type="entry name" value="ADENOSINE/GUANOSINE DIPHOSPHATASE"/>
    <property type="match status" value="1"/>
</dbReference>
<gene>
    <name evidence="6" type="ORF">ACH5RR_016015</name>
</gene>
<evidence type="ECO:0000313" key="6">
    <source>
        <dbReference type="EMBL" id="KAL3523181.1"/>
    </source>
</evidence>
<keyword evidence="4" id="KW-0547">Nucleotide-binding</keyword>
<dbReference type="EMBL" id="JBJUIK010000007">
    <property type="protein sequence ID" value="KAL3523181.1"/>
    <property type="molecule type" value="Genomic_DNA"/>
</dbReference>
<name>A0ABD2ZWR6_9GENT</name>
<dbReference type="Gene3D" id="3.30.420.40">
    <property type="match status" value="1"/>
</dbReference>
<evidence type="ECO:0000313" key="7">
    <source>
        <dbReference type="Proteomes" id="UP001630127"/>
    </source>
</evidence>
<dbReference type="GO" id="GO:0016787">
    <property type="term" value="F:hydrolase activity"/>
    <property type="evidence" value="ECO:0007669"/>
    <property type="project" value="UniProtKB-KW"/>
</dbReference>
<evidence type="ECO:0000256" key="3">
    <source>
        <dbReference type="PIRSR" id="PIRSR600407-1"/>
    </source>
</evidence>
<evidence type="ECO:0000256" key="2">
    <source>
        <dbReference type="ARBA" id="ARBA00022801"/>
    </source>
</evidence>
<feature type="active site" description="Proton acceptor" evidence="3">
    <location>
        <position position="121"/>
    </location>
</feature>
<dbReference type="Proteomes" id="UP001630127">
    <property type="component" value="Unassembled WGS sequence"/>
</dbReference>
<protein>
    <recommendedName>
        <fullName evidence="8">Apyrase</fullName>
    </recommendedName>
</protein>
<keyword evidence="7" id="KW-1185">Reference proteome</keyword>
<dbReference type="Gene3D" id="3.30.420.150">
    <property type="entry name" value="Exopolyphosphatase. Domain 2"/>
    <property type="match status" value="1"/>
</dbReference>
<feature type="binding site" evidence="4">
    <location>
        <begin position="151"/>
        <end position="155"/>
    </location>
    <ligand>
        <name>ATP</name>
        <dbReference type="ChEBI" id="CHEBI:30616"/>
    </ligand>
</feature>
<organism evidence="6 7">
    <name type="scientific">Cinchona calisaya</name>
    <dbReference type="NCBI Taxonomy" id="153742"/>
    <lineage>
        <taxon>Eukaryota</taxon>
        <taxon>Viridiplantae</taxon>
        <taxon>Streptophyta</taxon>
        <taxon>Embryophyta</taxon>
        <taxon>Tracheophyta</taxon>
        <taxon>Spermatophyta</taxon>
        <taxon>Magnoliopsida</taxon>
        <taxon>eudicotyledons</taxon>
        <taxon>Gunneridae</taxon>
        <taxon>Pentapetalae</taxon>
        <taxon>asterids</taxon>
        <taxon>lamiids</taxon>
        <taxon>Gentianales</taxon>
        <taxon>Rubiaceae</taxon>
        <taxon>Cinchonoideae</taxon>
        <taxon>Cinchoneae</taxon>
        <taxon>Cinchona</taxon>
    </lineage>
</organism>
<dbReference type="FunFam" id="3.30.420.150:FF:000008">
    <property type="entry name" value="Apyrase 1"/>
    <property type="match status" value="1"/>
</dbReference>
<accession>A0ABD2ZWR6</accession>
<reference evidence="6 7" key="1">
    <citation type="submission" date="2024-11" db="EMBL/GenBank/DDBJ databases">
        <title>A near-complete genome assembly of Cinchona calisaya.</title>
        <authorList>
            <person name="Lian D.C."/>
            <person name="Zhao X.W."/>
            <person name="Wei L."/>
        </authorList>
    </citation>
    <scope>NUCLEOTIDE SEQUENCE [LARGE SCALE GENOMIC DNA]</scope>
    <source>
        <tissue evidence="6">Nenye</tissue>
    </source>
</reference>
<dbReference type="PANTHER" id="PTHR11782:SF87">
    <property type="entry name" value="APYRASE"/>
    <property type="match status" value="1"/>
</dbReference>
<comment type="similarity">
    <text evidence="1 5">Belongs to the GDA1/CD39 NTPase family.</text>
</comment>
<evidence type="ECO:0008006" key="8">
    <source>
        <dbReference type="Google" id="ProtNLM"/>
    </source>
</evidence>
<keyword evidence="4" id="KW-0067">ATP-binding</keyword>
<comment type="caution">
    <text evidence="6">The sequence shown here is derived from an EMBL/GenBank/DDBJ whole genome shotgun (WGS) entry which is preliminary data.</text>
</comment>
<dbReference type="InterPro" id="IPR000407">
    <property type="entry name" value="GDA1_CD39_NTPase"/>
</dbReference>